<dbReference type="GeneID" id="101511270"/>
<dbReference type="STRING" id="3827.A0A1S2YQ46"/>
<feature type="domain" description="Bet v I/Major latex protein" evidence="5">
    <location>
        <begin position="1"/>
        <end position="154"/>
    </location>
</feature>
<dbReference type="CDD" id="cd07816">
    <property type="entry name" value="Bet_v1-like"/>
    <property type="match status" value="1"/>
</dbReference>
<dbReference type="GO" id="GO:0009738">
    <property type="term" value="P:abscisic acid-activated signaling pathway"/>
    <property type="evidence" value="ECO:0007669"/>
    <property type="project" value="InterPro"/>
</dbReference>
<dbReference type="eggNOG" id="ENOG502RXTQ">
    <property type="taxonomic scope" value="Eukaryota"/>
</dbReference>
<dbReference type="OrthoDB" id="1858506at2759"/>
<protein>
    <submittedName>
        <fullName evidence="7">ABA-responsive protein ABR18-like</fullName>
    </submittedName>
</protein>
<dbReference type="Gene3D" id="3.30.530.20">
    <property type="match status" value="1"/>
</dbReference>
<evidence type="ECO:0000256" key="2">
    <source>
        <dbReference type="ARBA" id="ARBA00022821"/>
    </source>
</evidence>
<dbReference type="KEGG" id="cam:101511270"/>
<dbReference type="PaxDb" id="3827-XP_004508175.1"/>
<proteinExistence type="inferred from homology"/>
<name>A0A1S2YQ46_CICAR</name>
<organism evidence="6 7">
    <name type="scientific">Cicer arietinum</name>
    <name type="common">Chickpea</name>
    <name type="synonym">Garbanzo</name>
    <dbReference type="NCBI Taxonomy" id="3827"/>
    <lineage>
        <taxon>Eukaryota</taxon>
        <taxon>Viridiplantae</taxon>
        <taxon>Streptophyta</taxon>
        <taxon>Embryophyta</taxon>
        <taxon>Tracheophyta</taxon>
        <taxon>Spermatophyta</taxon>
        <taxon>Magnoliopsida</taxon>
        <taxon>eudicotyledons</taxon>
        <taxon>Gunneridae</taxon>
        <taxon>Pentapetalae</taxon>
        <taxon>rosids</taxon>
        <taxon>fabids</taxon>
        <taxon>Fabales</taxon>
        <taxon>Fabaceae</taxon>
        <taxon>Papilionoideae</taxon>
        <taxon>50 kb inversion clade</taxon>
        <taxon>NPAAA clade</taxon>
        <taxon>Hologalegina</taxon>
        <taxon>IRL clade</taxon>
        <taxon>Cicereae</taxon>
        <taxon>Cicer</taxon>
    </lineage>
</organism>
<evidence type="ECO:0000256" key="4">
    <source>
        <dbReference type="RuleBase" id="RU000409"/>
    </source>
</evidence>
<dbReference type="SUPFAM" id="SSF55961">
    <property type="entry name" value="Bet v1-like"/>
    <property type="match status" value="1"/>
</dbReference>
<dbReference type="PRINTS" id="PR00634">
    <property type="entry name" value="BETALLERGEN"/>
</dbReference>
<dbReference type="FunFam" id="3.30.530.20:FF:000007">
    <property type="entry name" value="Major pollen allergen Bet v 1-A"/>
    <property type="match status" value="1"/>
</dbReference>
<evidence type="ECO:0000256" key="3">
    <source>
        <dbReference type="ARBA" id="ARBA00023265"/>
    </source>
</evidence>
<dbReference type="GO" id="GO:0010427">
    <property type="term" value="F:abscisic acid binding"/>
    <property type="evidence" value="ECO:0007669"/>
    <property type="project" value="InterPro"/>
</dbReference>
<dbReference type="PANTHER" id="PTHR31213">
    <property type="entry name" value="OS08G0374000 PROTEIN-RELATED"/>
    <property type="match status" value="1"/>
</dbReference>
<dbReference type="Proteomes" id="UP000087171">
    <property type="component" value="Chromosome Ca7"/>
</dbReference>
<evidence type="ECO:0000313" key="7">
    <source>
        <dbReference type="RefSeq" id="XP_004508175.1"/>
    </source>
</evidence>
<evidence type="ECO:0000256" key="1">
    <source>
        <dbReference type="ARBA" id="ARBA00009744"/>
    </source>
</evidence>
<comment type="similarity">
    <text evidence="1 4">Belongs to the BetVI family.</text>
</comment>
<accession>A0A1S2YQ46</accession>
<evidence type="ECO:0000259" key="5">
    <source>
        <dbReference type="Pfam" id="PF00407"/>
    </source>
</evidence>
<evidence type="ECO:0000313" key="6">
    <source>
        <dbReference type="Proteomes" id="UP000087171"/>
    </source>
</evidence>
<dbReference type="GO" id="GO:0005737">
    <property type="term" value="C:cytoplasm"/>
    <property type="evidence" value="ECO:0007669"/>
    <property type="project" value="TreeGrafter"/>
</dbReference>
<dbReference type="InterPro" id="IPR023393">
    <property type="entry name" value="START-like_dom_sf"/>
</dbReference>
<dbReference type="Pfam" id="PF00407">
    <property type="entry name" value="Bet_v_1"/>
    <property type="match status" value="1"/>
</dbReference>
<reference evidence="7" key="2">
    <citation type="submission" date="2025-08" db="UniProtKB">
        <authorList>
            <consortium name="RefSeq"/>
        </authorList>
    </citation>
    <scope>IDENTIFICATION</scope>
    <source>
        <tissue evidence="7">Etiolated seedlings</tissue>
    </source>
</reference>
<dbReference type="PROSITE" id="PS00451">
    <property type="entry name" value="PATHOGENESIS_BETVI"/>
    <property type="match status" value="1"/>
</dbReference>
<dbReference type="AlphaFoldDB" id="A0A1S2YQ46"/>
<keyword evidence="6" id="KW-1185">Reference proteome</keyword>
<dbReference type="GO" id="GO:0005634">
    <property type="term" value="C:nucleus"/>
    <property type="evidence" value="ECO:0007669"/>
    <property type="project" value="TreeGrafter"/>
</dbReference>
<reference evidence="6" key="1">
    <citation type="journal article" date="2013" name="Nat. Biotechnol.">
        <title>Draft genome sequence of chickpea (Cicer arietinum) provides a resource for trait improvement.</title>
        <authorList>
            <person name="Varshney R.K."/>
            <person name="Song C."/>
            <person name="Saxena R.K."/>
            <person name="Azam S."/>
            <person name="Yu S."/>
            <person name="Sharpe A.G."/>
            <person name="Cannon S."/>
            <person name="Baek J."/>
            <person name="Rosen B.D."/>
            <person name="Tar'an B."/>
            <person name="Millan T."/>
            <person name="Zhang X."/>
            <person name="Ramsay L.D."/>
            <person name="Iwata A."/>
            <person name="Wang Y."/>
            <person name="Nelson W."/>
            <person name="Farmer A.D."/>
            <person name="Gaur P.M."/>
            <person name="Soderlund C."/>
            <person name="Penmetsa R.V."/>
            <person name="Xu C."/>
            <person name="Bharti A.K."/>
            <person name="He W."/>
            <person name="Winter P."/>
            <person name="Zhao S."/>
            <person name="Hane J.K."/>
            <person name="Carrasquilla-Garcia N."/>
            <person name="Condie J.A."/>
            <person name="Upadhyaya H.D."/>
            <person name="Luo M.C."/>
            <person name="Thudi M."/>
            <person name="Gowda C.L."/>
            <person name="Singh N.P."/>
            <person name="Lichtenzveig J."/>
            <person name="Gali K.K."/>
            <person name="Rubio J."/>
            <person name="Nadarajan N."/>
            <person name="Dolezel J."/>
            <person name="Bansal K.C."/>
            <person name="Xu X."/>
            <person name="Edwards D."/>
            <person name="Zhang G."/>
            <person name="Kahl G."/>
            <person name="Gil J."/>
            <person name="Singh K.B."/>
            <person name="Datta S.K."/>
            <person name="Jackson S.A."/>
            <person name="Wang J."/>
            <person name="Cook D.R."/>
        </authorList>
    </citation>
    <scope>NUCLEOTIDE SEQUENCE [LARGE SCALE GENOMIC DNA]</scope>
    <source>
        <strain evidence="6">cv. CDC Frontier</strain>
    </source>
</reference>
<dbReference type="InterPro" id="IPR024949">
    <property type="entry name" value="Bet_v_I_allergen"/>
</dbReference>
<dbReference type="PANTHER" id="PTHR31213:SF55">
    <property type="entry name" value="STRESS-INDUCED PROTEIN SAM22"/>
    <property type="match status" value="1"/>
</dbReference>
<dbReference type="InterPro" id="IPR050279">
    <property type="entry name" value="Plant_def-hormone_signal"/>
</dbReference>
<dbReference type="SMR" id="A0A1S2YQ46"/>
<dbReference type="InterPro" id="IPR000916">
    <property type="entry name" value="Bet_v_I/MLP"/>
</dbReference>
<dbReference type="GO" id="GO:0006952">
    <property type="term" value="P:defense response"/>
    <property type="evidence" value="ECO:0007669"/>
    <property type="project" value="UniProtKB-KW"/>
</dbReference>
<dbReference type="GO" id="GO:0004864">
    <property type="term" value="F:protein phosphatase inhibitor activity"/>
    <property type="evidence" value="ECO:0007669"/>
    <property type="project" value="InterPro"/>
</dbReference>
<dbReference type="GO" id="GO:0038023">
    <property type="term" value="F:signaling receptor activity"/>
    <property type="evidence" value="ECO:0007669"/>
    <property type="project" value="InterPro"/>
</dbReference>
<dbReference type="RefSeq" id="XP_004508175.1">
    <property type="nucleotide sequence ID" value="XM_004508118.3"/>
</dbReference>
<gene>
    <name evidence="7" type="primary">LOC101511270</name>
</gene>
<keyword evidence="3 4" id="KW-0568">Pathogenesis-related protein</keyword>
<sequence length="158" mass="16759">MGVFTFEQETASTVPPAKLYKAMVKDADVIIPKAVDAIKTVETVEGNGGPGTIKKLTFVEGGQTLYVLHKIEAIDEANLGYNYSIVGGAGLSETVEKISFEAKLCEGPNGGSIGKVSVKYQTKGDAKPNEKEVQEGKAKGDALFKAIEGYVLANPNYN</sequence>
<keyword evidence="2 4" id="KW-0611">Plant defense</keyword>